<dbReference type="Gene3D" id="3.80.10.10">
    <property type="entry name" value="Ribonuclease Inhibitor"/>
    <property type="match status" value="1"/>
</dbReference>
<dbReference type="InterPro" id="IPR001810">
    <property type="entry name" value="F-box_dom"/>
</dbReference>
<name>A0A9N8PNX4_9PEZI</name>
<sequence length="422" mass="49567">METLPLELKQHVCSYLPPEDLKSLRLTSKAYSVAACRYFIPRIFLCNHPKSFQEVQDITDHPDLRHSVTTLVIDVSWLQLLPDYRQWALYYERAERGPQYATGEVDAQEEEEEEEEEEEDLLCEEKKRVVYKKLLTICSELWMYHQELASLQREEHSKEHLLRCITLTFQKCPKLRNLIVDYCPSYRSESPLVKKRRHFYAAEIPLTAKHAILITPWQHMTVWELFKPIQDADGSLESLVLIDPYLLYGRTPSPSIFRNLKHLREEYCPQSFLRFIVASAPDLQSFGTYGLTPYHRHYHSSSIQFLMSLPPLRNLRTCSLNCTDNEDDVVQLLLRQSSTLQRLRIAYASYRTLIARVKGRLPNLRRVELSHVRHLVASRTLYMTANDILQDHEHELGTGPIEIEDGLWEEYEKQFFPGNIET</sequence>
<reference evidence="3" key="1">
    <citation type="submission" date="2020-06" db="EMBL/GenBank/DDBJ databases">
        <authorList>
            <person name="Onetto C."/>
        </authorList>
    </citation>
    <scope>NUCLEOTIDE SEQUENCE</scope>
</reference>
<proteinExistence type="predicted"/>
<feature type="non-terminal residue" evidence="3">
    <location>
        <position position="422"/>
    </location>
</feature>
<dbReference type="Pfam" id="PF12937">
    <property type="entry name" value="F-box-like"/>
    <property type="match status" value="1"/>
</dbReference>
<keyword evidence="1" id="KW-0175">Coiled coil</keyword>
<evidence type="ECO:0000313" key="4">
    <source>
        <dbReference type="Proteomes" id="UP000745764"/>
    </source>
</evidence>
<evidence type="ECO:0000259" key="2">
    <source>
        <dbReference type="PROSITE" id="PS50181"/>
    </source>
</evidence>
<dbReference type="EMBL" id="CAINUL010000002">
    <property type="protein sequence ID" value="CAD0107420.1"/>
    <property type="molecule type" value="Genomic_DNA"/>
</dbReference>
<dbReference type="AlphaFoldDB" id="A0A9N8PNX4"/>
<gene>
    <name evidence="3" type="ORF">AWRI4620_LOCUS1675</name>
</gene>
<evidence type="ECO:0000313" key="3">
    <source>
        <dbReference type="EMBL" id="CAD0107420.1"/>
    </source>
</evidence>
<feature type="domain" description="F-box" evidence="2">
    <location>
        <begin position="1"/>
        <end position="43"/>
    </location>
</feature>
<dbReference type="SUPFAM" id="SSF52047">
    <property type="entry name" value="RNI-like"/>
    <property type="match status" value="1"/>
</dbReference>
<protein>
    <recommendedName>
        <fullName evidence="2">F-box domain-containing protein</fullName>
    </recommendedName>
</protein>
<dbReference type="SUPFAM" id="SSF81383">
    <property type="entry name" value="F-box domain"/>
    <property type="match status" value="1"/>
</dbReference>
<dbReference type="PROSITE" id="PS50181">
    <property type="entry name" value="FBOX"/>
    <property type="match status" value="1"/>
</dbReference>
<organism evidence="3 4">
    <name type="scientific">Aureobasidium uvarum</name>
    <dbReference type="NCBI Taxonomy" id="2773716"/>
    <lineage>
        <taxon>Eukaryota</taxon>
        <taxon>Fungi</taxon>
        <taxon>Dikarya</taxon>
        <taxon>Ascomycota</taxon>
        <taxon>Pezizomycotina</taxon>
        <taxon>Dothideomycetes</taxon>
        <taxon>Dothideomycetidae</taxon>
        <taxon>Dothideales</taxon>
        <taxon>Saccotheciaceae</taxon>
        <taxon>Aureobasidium</taxon>
    </lineage>
</organism>
<accession>A0A9N8PNX4</accession>
<dbReference type="InterPro" id="IPR036047">
    <property type="entry name" value="F-box-like_dom_sf"/>
</dbReference>
<dbReference type="InterPro" id="IPR032675">
    <property type="entry name" value="LRR_dom_sf"/>
</dbReference>
<evidence type="ECO:0000256" key="1">
    <source>
        <dbReference type="SAM" id="Coils"/>
    </source>
</evidence>
<dbReference type="Proteomes" id="UP000745764">
    <property type="component" value="Unassembled WGS sequence"/>
</dbReference>
<keyword evidence="4" id="KW-1185">Reference proteome</keyword>
<comment type="caution">
    <text evidence="3">The sequence shown here is derived from an EMBL/GenBank/DDBJ whole genome shotgun (WGS) entry which is preliminary data.</text>
</comment>
<feature type="coiled-coil region" evidence="1">
    <location>
        <begin position="100"/>
        <end position="127"/>
    </location>
</feature>
<dbReference type="OrthoDB" id="5422579at2759"/>